<protein>
    <submittedName>
        <fullName evidence="2">Uncharacterized protein</fullName>
    </submittedName>
</protein>
<reference evidence="2 3" key="2">
    <citation type="submission" date="2015-05" db="EMBL/GenBank/DDBJ databases">
        <authorList>
            <person name="Morales-Cruz A."/>
            <person name="Amrine K.C."/>
            <person name="Cantu D."/>
        </authorList>
    </citation>
    <scope>NUCLEOTIDE SEQUENCE [LARGE SCALE GENOMIC DNA]</scope>
    <source>
        <strain evidence="2">DA912</strain>
    </source>
</reference>
<evidence type="ECO:0000313" key="2">
    <source>
        <dbReference type="EMBL" id="KKY30072.1"/>
    </source>
</evidence>
<dbReference type="Proteomes" id="UP000034680">
    <property type="component" value="Unassembled WGS sequence"/>
</dbReference>
<dbReference type="Pfam" id="PF04402">
    <property type="entry name" value="SIMPL"/>
    <property type="match status" value="1"/>
</dbReference>
<dbReference type="OrthoDB" id="3335918at2759"/>
<evidence type="ECO:0000256" key="1">
    <source>
        <dbReference type="SAM" id="MobiDB-lite"/>
    </source>
</evidence>
<reference evidence="2 3" key="1">
    <citation type="submission" date="2015-05" db="EMBL/GenBank/DDBJ databases">
        <title>Distinctive expansion of gene families associated with plant cell wall degradation and secondary metabolism in the genomes of grapevine trunk pathogens.</title>
        <authorList>
            <person name="Lawrence D.P."/>
            <person name="Travadon R."/>
            <person name="Rolshausen P.E."/>
            <person name="Baumgartner K."/>
        </authorList>
    </citation>
    <scope>NUCLEOTIDE SEQUENCE [LARGE SCALE GENOMIC DNA]</scope>
    <source>
        <strain evidence="2">DA912</strain>
    </source>
</reference>
<evidence type="ECO:0000313" key="3">
    <source>
        <dbReference type="Proteomes" id="UP000034680"/>
    </source>
</evidence>
<comment type="caution">
    <text evidence="2">The sequence shown here is derived from an EMBL/GenBank/DDBJ whole genome shotgun (WGS) entry which is preliminary data.</text>
</comment>
<keyword evidence="3" id="KW-1185">Reference proteome</keyword>
<dbReference type="EMBL" id="LCUC01000540">
    <property type="protein sequence ID" value="KKY30072.1"/>
    <property type="molecule type" value="Genomic_DNA"/>
</dbReference>
<dbReference type="AlphaFoldDB" id="A0A0G2F5P3"/>
<accession>A0A0G2F5P3</accession>
<name>A0A0G2F5P3_9PEZI</name>
<dbReference type="InterPro" id="IPR007497">
    <property type="entry name" value="SIMPL/DUF541"/>
</dbReference>
<organism evidence="2 3">
    <name type="scientific">Diaporthe ampelina</name>
    <dbReference type="NCBI Taxonomy" id="1214573"/>
    <lineage>
        <taxon>Eukaryota</taxon>
        <taxon>Fungi</taxon>
        <taxon>Dikarya</taxon>
        <taxon>Ascomycota</taxon>
        <taxon>Pezizomycotina</taxon>
        <taxon>Sordariomycetes</taxon>
        <taxon>Sordariomycetidae</taxon>
        <taxon>Diaporthales</taxon>
        <taxon>Diaporthaceae</taxon>
        <taxon>Diaporthe</taxon>
    </lineage>
</organism>
<feature type="region of interest" description="Disordered" evidence="1">
    <location>
        <begin position="92"/>
        <end position="111"/>
    </location>
</feature>
<sequence length="111" mass="12258">MEYTTTTTSEVIFRDLELLAGLVTELSAIENVSITRTEWRLTDTTHAASRCEARMEAMKDAVQKAEDYAGFVGREVVAVKVEYGPANIAHSGRTKQTARRWTPLAQAPAQA</sequence>
<proteinExistence type="predicted"/>
<gene>
    <name evidence="2" type="ORF">UCDDA912_g09998</name>
</gene>